<reference evidence="4" key="1">
    <citation type="submission" date="2016-11" db="EMBL/GenBank/DDBJ databases">
        <authorList>
            <person name="Varghese N."/>
            <person name="Submissions S."/>
        </authorList>
    </citation>
    <scope>NUCLEOTIDE SEQUENCE [LARGE SCALE GENOMIC DNA]</scope>
    <source>
        <strain evidence="4">CGMCC 1.8995</strain>
    </source>
</reference>
<dbReference type="PANTHER" id="PTHR45586:SF1">
    <property type="entry name" value="LIPOPOLYSACCHARIDE ASSEMBLY PROTEIN B"/>
    <property type="match status" value="1"/>
</dbReference>
<dbReference type="EMBL" id="FQWD01000003">
    <property type="protein sequence ID" value="SHG50925.1"/>
    <property type="molecule type" value="Genomic_DNA"/>
</dbReference>
<dbReference type="NCBIfam" id="TIGR02917">
    <property type="entry name" value="PEP_TPR_lipo"/>
    <property type="match status" value="1"/>
</dbReference>
<dbReference type="PROSITE" id="PS51257">
    <property type="entry name" value="PROKAR_LIPOPROTEIN"/>
    <property type="match status" value="1"/>
</dbReference>
<dbReference type="PANTHER" id="PTHR45586">
    <property type="entry name" value="TPR REPEAT-CONTAINING PROTEIN PA4667"/>
    <property type="match status" value="1"/>
</dbReference>
<dbReference type="InterPro" id="IPR019734">
    <property type="entry name" value="TPR_rpt"/>
</dbReference>
<keyword evidence="2" id="KW-0802">TPR repeat</keyword>
<dbReference type="Proteomes" id="UP000184520">
    <property type="component" value="Unassembled WGS sequence"/>
</dbReference>
<organism evidence="3 4">
    <name type="scientific">Marisediminitalea aggregata</name>
    <dbReference type="NCBI Taxonomy" id="634436"/>
    <lineage>
        <taxon>Bacteria</taxon>
        <taxon>Pseudomonadati</taxon>
        <taxon>Pseudomonadota</taxon>
        <taxon>Gammaproteobacteria</taxon>
        <taxon>Alteromonadales</taxon>
        <taxon>Alteromonadaceae</taxon>
        <taxon>Marisediminitalea</taxon>
    </lineage>
</organism>
<evidence type="ECO:0000256" key="2">
    <source>
        <dbReference type="ARBA" id="ARBA00022803"/>
    </source>
</evidence>
<keyword evidence="4" id="KW-1185">Reference proteome</keyword>
<evidence type="ECO:0000313" key="3">
    <source>
        <dbReference type="EMBL" id="SHG50925.1"/>
    </source>
</evidence>
<dbReference type="OrthoDB" id="6110507at2"/>
<dbReference type="SMART" id="SM00028">
    <property type="entry name" value="TPR"/>
    <property type="match status" value="3"/>
</dbReference>
<proteinExistence type="predicted"/>
<name>A0A1M5KE01_9ALTE</name>
<gene>
    <name evidence="3" type="ORF">SAMN05216361_2467</name>
</gene>
<protein>
    <submittedName>
        <fullName evidence="3">Putative PEP-CTERM system TPR-repeat lipoprotein</fullName>
    </submittedName>
</protein>
<dbReference type="InterPro" id="IPR014266">
    <property type="entry name" value="PEP-CTERM_TPR_PrsT"/>
</dbReference>
<keyword evidence="1" id="KW-0677">Repeat</keyword>
<dbReference type="STRING" id="634436.SAMN05216361_2467"/>
<dbReference type="SUPFAM" id="SSF48452">
    <property type="entry name" value="TPR-like"/>
    <property type="match status" value="4"/>
</dbReference>
<dbReference type="InterPro" id="IPR051012">
    <property type="entry name" value="CellSynth/LPSAsmb/PSIAsmb"/>
</dbReference>
<dbReference type="InterPro" id="IPR011990">
    <property type="entry name" value="TPR-like_helical_dom_sf"/>
</dbReference>
<dbReference type="Pfam" id="PF14559">
    <property type="entry name" value="TPR_19"/>
    <property type="match status" value="1"/>
</dbReference>
<keyword evidence="3" id="KW-0449">Lipoprotein</keyword>
<dbReference type="Pfam" id="PF13432">
    <property type="entry name" value="TPR_16"/>
    <property type="match status" value="1"/>
</dbReference>
<evidence type="ECO:0000256" key="1">
    <source>
        <dbReference type="ARBA" id="ARBA00022737"/>
    </source>
</evidence>
<accession>A0A1M5KE01</accession>
<dbReference type="RefSeq" id="WP_073322742.1">
    <property type="nucleotide sequence ID" value="NZ_FQWD01000003.1"/>
</dbReference>
<dbReference type="AlphaFoldDB" id="A0A1M5KE01"/>
<sequence length="923" mass="103452">MKYSKIFTSLTFAGLLLSGCSKPSTEELLSEAKQQLSEGNDNQAVIILKNAIVEDGRQLEPRLLLAKIYLSNGDGLSAVKELKRSVKLGAKEAIVAGPMVEALFTAQAFQSLVDYVDELLPATRESQLDKFRFYQAFSYLELGKLEAARRLIERAPSAVDSEYTLATDYILALVTDDRNTLNKIGERIINVESVFADALWLVGKVSYLQENYPLAVKALSLYELRREQFLPASFLHAKALMQAGEVEEAQQKVDALIAAYPDEPVSNLLAATLAFQRKDYAKSFQFATNTIQISGNNAQSQLLAGLSAYFTGDMEAAFYYLDPIESFLTEGHVAKRVYLATLVKLKKNDKAFKVLGSKDTQDTQAAAIMERAGFQLLVSGDAEKGQLLLDKSASLNEVGSDSYYQGVAQILSGNENGLDVLKSLVDANPQNLLARLSIASVLITEQQFEQAEEYLDGIEEAEASNEQTIQVALQLRAKIAKTRNLPEQMAAIYKAILEQYPANEEANLFFAYEALKQNDGKAAMVFVETVLADNPTNIQALLYGVASLQQMGEEDKIIPLLEKASAVGDDDEMVRMMYAETLYRQGFSARALNELDSLYASFDSLSKRYWQLYAEVTKREKILEDYFNVLRQWREAYPQDLTVHYRLIEFFLANRDFGRAKFVIDKALELAPNDTAIKLQLADWQIETRQIEEARLTLAGMKVDGVFATAKQGIEGKLDYFAGRYEVALPKVARFYADQPTTQYATLLRALYFKLDRKDDARAMLSQHVQNHPYDNVIRILLANDLYKVDPQRAIKLYEDSLSYSEDNEVVLFSLSRLAMEQEQHDKAIEYAGKLIELDNSNPKYLNLSGMTLLHSDQTRLAIKRLQQAYEGSNKNIIYAMDYAEGLLATGDKQSATDVLEAISNPLPAFKRRIQVMLEQAKG</sequence>
<evidence type="ECO:0000313" key="4">
    <source>
        <dbReference type="Proteomes" id="UP000184520"/>
    </source>
</evidence>
<dbReference type="Gene3D" id="1.25.40.10">
    <property type="entry name" value="Tetratricopeptide repeat domain"/>
    <property type="match status" value="6"/>
</dbReference>